<dbReference type="AlphaFoldDB" id="A0AAD1XNX3"/>
<comment type="caution">
    <text evidence="1">The sequence shown here is derived from an EMBL/GenBank/DDBJ whole genome shotgun (WGS) entry which is preliminary data.</text>
</comment>
<reference evidence="1" key="1">
    <citation type="submission" date="2023-07" db="EMBL/GenBank/DDBJ databases">
        <authorList>
            <consortium name="AG Swart"/>
            <person name="Singh M."/>
            <person name="Singh A."/>
            <person name="Seah K."/>
            <person name="Emmerich C."/>
        </authorList>
    </citation>
    <scope>NUCLEOTIDE SEQUENCE</scope>
    <source>
        <strain evidence="1">DP1</strain>
    </source>
</reference>
<dbReference type="EMBL" id="CAMPGE010017659">
    <property type="protein sequence ID" value="CAI2376122.1"/>
    <property type="molecule type" value="Genomic_DNA"/>
</dbReference>
<keyword evidence="2" id="KW-1185">Reference proteome</keyword>
<protein>
    <submittedName>
        <fullName evidence="1">Uncharacterized protein</fullName>
    </submittedName>
</protein>
<gene>
    <name evidence="1" type="ORF">ECRASSUSDP1_LOCUS17491</name>
</gene>
<sequence length="307" mass="34796">MEKYEEVNELEMVNFAAYPEFIQACSSHGATKHSISSELTDVFPGLSKIIFSILNGESEVEIMDKDYEEKDTVFATLLYLFSSRDVCNEILKHLGSFNYNSLQLCYSVLYKGFMTTNYLLPPGKLFYTSIQNAYFNKDLYVEGRTLWWPKLIRGSTNPGIALAFAGVNGVLVAVELDSGLPHYHIRNAKVVNRNIVHPSGVYLFPWFCFKICKVIEGDGITLIKVVQTPWPKVAEESITAVGEKMENYHKNVTQRLYKNCNLDVKDVYTSNMLKSSETLAKIYGSDTSEDLLELDHVTKIPLSGWEC</sequence>
<evidence type="ECO:0000313" key="1">
    <source>
        <dbReference type="EMBL" id="CAI2376122.1"/>
    </source>
</evidence>
<name>A0AAD1XNX3_EUPCR</name>
<accession>A0AAD1XNX3</accession>
<organism evidence="1 2">
    <name type="scientific">Euplotes crassus</name>
    <dbReference type="NCBI Taxonomy" id="5936"/>
    <lineage>
        <taxon>Eukaryota</taxon>
        <taxon>Sar</taxon>
        <taxon>Alveolata</taxon>
        <taxon>Ciliophora</taxon>
        <taxon>Intramacronucleata</taxon>
        <taxon>Spirotrichea</taxon>
        <taxon>Hypotrichia</taxon>
        <taxon>Euplotida</taxon>
        <taxon>Euplotidae</taxon>
        <taxon>Moneuplotes</taxon>
    </lineage>
</organism>
<evidence type="ECO:0000313" key="2">
    <source>
        <dbReference type="Proteomes" id="UP001295684"/>
    </source>
</evidence>
<proteinExistence type="predicted"/>
<dbReference type="Proteomes" id="UP001295684">
    <property type="component" value="Unassembled WGS sequence"/>
</dbReference>